<dbReference type="Pfam" id="PF00440">
    <property type="entry name" value="TetR_N"/>
    <property type="match status" value="1"/>
</dbReference>
<dbReference type="InterPro" id="IPR001647">
    <property type="entry name" value="HTH_TetR"/>
</dbReference>
<dbReference type="Proteomes" id="UP000642993">
    <property type="component" value="Unassembled WGS sequence"/>
</dbReference>
<dbReference type="PANTHER" id="PTHR30055">
    <property type="entry name" value="HTH-TYPE TRANSCRIPTIONAL REGULATOR RUTR"/>
    <property type="match status" value="1"/>
</dbReference>
<dbReference type="InterPro" id="IPR009057">
    <property type="entry name" value="Homeodomain-like_sf"/>
</dbReference>
<feature type="DNA-binding region" description="H-T-H motif" evidence="4">
    <location>
        <begin position="36"/>
        <end position="55"/>
    </location>
</feature>
<dbReference type="Gene3D" id="1.10.357.10">
    <property type="entry name" value="Tetracycline Repressor, domain 2"/>
    <property type="match status" value="1"/>
</dbReference>
<dbReference type="PRINTS" id="PR00455">
    <property type="entry name" value="HTHTETR"/>
</dbReference>
<gene>
    <name evidence="6" type="ORF">HT102_08510</name>
</gene>
<name>A0A927PKX9_9ACTN</name>
<dbReference type="GO" id="GO:0000976">
    <property type="term" value="F:transcription cis-regulatory region binding"/>
    <property type="evidence" value="ECO:0007669"/>
    <property type="project" value="TreeGrafter"/>
</dbReference>
<evidence type="ECO:0000256" key="4">
    <source>
        <dbReference type="PROSITE-ProRule" id="PRU00335"/>
    </source>
</evidence>
<dbReference type="Pfam" id="PF21597">
    <property type="entry name" value="TetR_C_43"/>
    <property type="match status" value="1"/>
</dbReference>
<reference evidence="6" key="1">
    <citation type="submission" date="2020-09" db="EMBL/GenBank/DDBJ databases">
        <title>Hoyosella lacisalsi sp. nov., a halotolerant actinobacterium isolated from soil of Lake Gudzhirganskoe.</title>
        <authorList>
            <person name="Yang Q."/>
            <person name="Guo P.Y."/>
            <person name="Liu S.W."/>
            <person name="Li F.N."/>
            <person name="Sun C.H."/>
        </authorList>
    </citation>
    <scope>NUCLEOTIDE SEQUENCE</scope>
    <source>
        <strain evidence="6">G463</strain>
    </source>
</reference>
<dbReference type="InterPro" id="IPR049445">
    <property type="entry name" value="TetR_SbtR-like_C"/>
</dbReference>
<evidence type="ECO:0000259" key="5">
    <source>
        <dbReference type="PROSITE" id="PS50977"/>
    </source>
</evidence>
<evidence type="ECO:0000256" key="3">
    <source>
        <dbReference type="ARBA" id="ARBA00023163"/>
    </source>
</evidence>
<protein>
    <submittedName>
        <fullName evidence="6">TetR/AcrR family transcriptional regulator</fullName>
    </submittedName>
</protein>
<evidence type="ECO:0000256" key="1">
    <source>
        <dbReference type="ARBA" id="ARBA00023015"/>
    </source>
</evidence>
<keyword evidence="1" id="KW-0805">Transcription regulation</keyword>
<dbReference type="AlphaFoldDB" id="A0A927PKX9"/>
<dbReference type="InterPro" id="IPR050109">
    <property type="entry name" value="HTH-type_TetR-like_transc_reg"/>
</dbReference>
<keyword evidence="7" id="KW-1185">Reference proteome</keyword>
<dbReference type="SUPFAM" id="SSF48498">
    <property type="entry name" value="Tetracyclin repressor-like, C-terminal domain"/>
    <property type="match status" value="1"/>
</dbReference>
<feature type="domain" description="HTH tetR-type" evidence="5">
    <location>
        <begin position="14"/>
        <end position="73"/>
    </location>
</feature>
<dbReference type="PROSITE" id="PS01081">
    <property type="entry name" value="HTH_TETR_1"/>
    <property type="match status" value="1"/>
</dbReference>
<accession>A0A927PKX9</accession>
<keyword evidence="3" id="KW-0804">Transcription</keyword>
<dbReference type="SUPFAM" id="SSF46689">
    <property type="entry name" value="Homeodomain-like"/>
    <property type="match status" value="1"/>
</dbReference>
<dbReference type="RefSeq" id="WP_192038991.1">
    <property type="nucleotide sequence ID" value="NZ_JACYWE010000004.1"/>
</dbReference>
<evidence type="ECO:0000313" key="7">
    <source>
        <dbReference type="Proteomes" id="UP000642993"/>
    </source>
</evidence>
<dbReference type="InterPro" id="IPR023772">
    <property type="entry name" value="DNA-bd_HTH_TetR-type_CS"/>
</dbReference>
<dbReference type="PROSITE" id="PS50977">
    <property type="entry name" value="HTH_TETR_2"/>
    <property type="match status" value="1"/>
</dbReference>
<keyword evidence="2 4" id="KW-0238">DNA-binding</keyword>
<sequence length="221" mass="24478">MTDAPNTPLRADAERNRQRIIETARELYATQGLAITLDEVARAAGVGVGTVYRRFANKHELIEALFELSLTNLAEAAEQALADPDPWDGDTRLAEHACQRLAVDRGLSEVVIGRENDRERISQAAERMRTSFAAVFDRAHDAGALRPDATLSDLFATIHMVANFASFSGPVAPDAWRRYLTLFLDSLRGDREHLPLPVASLTPEQVSRAKQLLQQRHAPLD</sequence>
<evidence type="ECO:0000313" key="6">
    <source>
        <dbReference type="EMBL" id="MBD8506525.1"/>
    </source>
</evidence>
<dbReference type="EMBL" id="JACYWE010000004">
    <property type="protein sequence ID" value="MBD8506525.1"/>
    <property type="molecule type" value="Genomic_DNA"/>
</dbReference>
<dbReference type="GO" id="GO:0003700">
    <property type="term" value="F:DNA-binding transcription factor activity"/>
    <property type="evidence" value="ECO:0007669"/>
    <property type="project" value="TreeGrafter"/>
</dbReference>
<dbReference type="PANTHER" id="PTHR30055:SF234">
    <property type="entry name" value="HTH-TYPE TRANSCRIPTIONAL REGULATOR BETI"/>
    <property type="match status" value="1"/>
</dbReference>
<evidence type="ECO:0000256" key="2">
    <source>
        <dbReference type="ARBA" id="ARBA00023125"/>
    </source>
</evidence>
<proteinExistence type="predicted"/>
<dbReference type="InterPro" id="IPR036271">
    <property type="entry name" value="Tet_transcr_reg_TetR-rel_C_sf"/>
</dbReference>
<organism evidence="6 7">
    <name type="scientific">Lolliginicoccus lacisalsi</name>
    <dbReference type="NCBI Taxonomy" id="2742202"/>
    <lineage>
        <taxon>Bacteria</taxon>
        <taxon>Bacillati</taxon>
        <taxon>Actinomycetota</taxon>
        <taxon>Actinomycetes</taxon>
        <taxon>Mycobacteriales</taxon>
        <taxon>Hoyosellaceae</taxon>
        <taxon>Lolliginicoccus</taxon>
    </lineage>
</organism>
<comment type="caution">
    <text evidence="6">The sequence shown here is derived from an EMBL/GenBank/DDBJ whole genome shotgun (WGS) entry which is preliminary data.</text>
</comment>